<dbReference type="STRING" id="946483.Cenrod_1686"/>
<keyword evidence="3" id="KW-1185">Reference proteome</keyword>
<evidence type="ECO:0000256" key="1">
    <source>
        <dbReference type="SAM" id="Phobius"/>
    </source>
</evidence>
<evidence type="ECO:0000313" key="3">
    <source>
        <dbReference type="Proteomes" id="UP000017184"/>
    </source>
</evidence>
<dbReference type="OrthoDB" id="8687363at2"/>
<sequence>MTRLTLPLAVRSRWEALSPPERRALRWALVVLVCALAWWGALAPALRILRAAPQQYEELEAQWQQMRVAQAQVQALQARPRISVEEARKAIALAAATLGTSAQVIEQGEQTVVRYRDVPGDVLARWLATVRQNARALPTEAHWKRNAAGTWEGTIVLTMGGPP</sequence>
<dbReference type="InterPro" id="IPR007690">
    <property type="entry name" value="T2SS_GspM"/>
</dbReference>
<evidence type="ECO:0008006" key="4">
    <source>
        <dbReference type="Google" id="ProtNLM"/>
    </source>
</evidence>
<organism evidence="2 3">
    <name type="scientific">Candidatus Symbiobacter mobilis CR</name>
    <dbReference type="NCBI Taxonomy" id="946483"/>
    <lineage>
        <taxon>Bacteria</taxon>
        <taxon>Pseudomonadati</taxon>
        <taxon>Pseudomonadota</taxon>
        <taxon>Betaproteobacteria</taxon>
        <taxon>Burkholderiales</taxon>
        <taxon>Comamonadaceae</taxon>
    </lineage>
</organism>
<accession>U5N882</accession>
<name>U5N882_9BURK</name>
<dbReference type="EMBL" id="CP004885">
    <property type="protein sequence ID" value="AGX87771.1"/>
    <property type="molecule type" value="Genomic_DNA"/>
</dbReference>
<keyword evidence="1" id="KW-0812">Transmembrane</keyword>
<dbReference type="HOGENOM" id="CLU_127473_0_0_4"/>
<dbReference type="Proteomes" id="UP000017184">
    <property type="component" value="Chromosome"/>
</dbReference>
<protein>
    <recommendedName>
        <fullName evidence="4">General secretion pathway protein M</fullName>
    </recommendedName>
</protein>
<keyword evidence="1" id="KW-0472">Membrane</keyword>
<dbReference type="Pfam" id="PF04612">
    <property type="entry name" value="T2SSM"/>
    <property type="match status" value="1"/>
</dbReference>
<dbReference type="KEGG" id="cbx:Cenrod_1686"/>
<feature type="transmembrane region" description="Helical" evidence="1">
    <location>
        <begin position="24"/>
        <end position="46"/>
    </location>
</feature>
<dbReference type="GO" id="GO:0015628">
    <property type="term" value="P:protein secretion by the type II secretion system"/>
    <property type="evidence" value="ECO:0007669"/>
    <property type="project" value="InterPro"/>
</dbReference>
<gene>
    <name evidence="2" type="ORF">Cenrod_1686</name>
</gene>
<dbReference type="GO" id="GO:0015627">
    <property type="term" value="C:type II protein secretion system complex"/>
    <property type="evidence" value="ECO:0007669"/>
    <property type="project" value="InterPro"/>
</dbReference>
<reference evidence="2 3" key="1">
    <citation type="journal article" date="2013" name="Genome Biol.">
        <title>Genomic analysis reveals key aspects of prokaryotic symbiosis in the phototrophic consortium "Chlorochromatium aggregatum".</title>
        <authorList>
            <person name="Liu Z."/>
            <person name="Muller J."/>
            <person name="Li T."/>
            <person name="Alvey R.M."/>
            <person name="Vogl K."/>
            <person name="Frigaard N.U."/>
            <person name="Rockwell N.C."/>
            <person name="Boyd E.S."/>
            <person name="Tomsho L.P."/>
            <person name="Schuster S.C."/>
            <person name="Henke P."/>
            <person name="Rohde M."/>
            <person name="Overmann J."/>
            <person name="Bryant D.A."/>
        </authorList>
    </citation>
    <scope>NUCLEOTIDE SEQUENCE [LARGE SCALE GENOMIC DNA]</scope>
    <source>
        <strain evidence="2">CR</strain>
    </source>
</reference>
<evidence type="ECO:0000313" key="2">
    <source>
        <dbReference type="EMBL" id="AGX87771.1"/>
    </source>
</evidence>
<dbReference type="RefSeq" id="WP_022773845.1">
    <property type="nucleotide sequence ID" value="NC_022576.1"/>
</dbReference>
<dbReference type="eggNOG" id="COG3149">
    <property type="taxonomic scope" value="Bacteria"/>
</dbReference>
<keyword evidence="1" id="KW-1133">Transmembrane helix</keyword>
<dbReference type="AlphaFoldDB" id="U5N882"/>
<proteinExistence type="predicted"/>